<sequence>MSKLSSRSSRLPITRAIRSGGARDVRIVANNSATSRIQHQQDRALRGYHGTLS</sequence>
<keyword evidence="3" id="KW-1185">Reference proteome</keyword>
<evidence type="ECO:0000256" key="1">
    <source>
        <dbReference type="SAM" id="MobiDB-lite"/>
    </source>
</evidence>
<reference evidence="2 3" key="1">
    <citation type="journal article" date="2019" name="Nat. Ecol. Evol.">
        <title>Megaphylogeny resolves global patterns of mushroom evolution.</title>
        <authorList>
            <person name="Varga T."/>
            <person name="Krizsan K."/>
            <person name="Foldi C."/>
            <person name="Dima B."/>
            <person name="Sanchez-Garcia M."/>
            <person name="Sanchez-Ramirez S."/>
            <person name="Szollosi G.J."/>
            <person name="Szarkandi J.G."/>
            <person name="Papp V."/>
            <person name="Albert L."/>
            <person name="Andreopoulos W."/>
            <person name="Angelini C."/>
            <person name="Antonin V."/>
            <person name="Barry K.W."/>
            <person name="Bougher N.L."/>
            <person name="Buchanan P."/>
            <person name="Buyck B."/>
            <person name="Bense V."/>
            <person name="Catcheside P."/>
            <person name="Chovatia M."/>
            <person name="Cooper J."/>
            <person name="Damon W."/>
            <person name="Desjardin D."/>
            <person name="Finy P."/>
            <person name="Geml J."/>
            <person name="Haridas S."/>
            <person name="Hughes K."/>
            <person name="Justo A."/>
            <person name="Karasinski D."/>
            <person name="Kautmanova I."/>
            <person name="Kiss B."/>
            <person name="Kocsube S."/>
            <person name="Kotiranta H."/>
            <person name="LaButti K.M."/>
            <person name="Lechner B.E."/>
            <person name="Liimatainen K."/>
            <person name="Lipzen A."/>
            <person name="Lukacs Z."/>
            <person name="Mihaltcheva S."/>
            <person name="Morgado L.N."/>
            <person name="Niskanen T."/>
            <person name="Noordeloos M.E."/>
            <person name="Ohm R.A."/>
            <person name="Ortiz-Santana B."/>
            <person name="Ovrebo C."/>
            <person name="Racz N."/>
            <person name="Riley R."/>
            <person name="Savchenko A."/>
            <person name="Shiryaev A."/>
            <person name="Soop K."/>
            <person name="Spirin V."/>
            <person name="Szebenyi C."/>
            <person name="Tomsovsky M."/>
            <person name="Tulloss R.E."/>
            <person name="Uehling J."/>
            <person name="Grigoriev I.V."/>
            <person name="Vagvolgyi C."/>
            <person name="Papp T."/>
            <person name="Martin F.M."/>
            <person name="Miettinen O."/>
            <person name="Hibbett D.S."/>
            <person name="Nagy L.G."/>
        </authorList>
    </citation>
    <scope>NUCLEOTIDE SEQUENCE [LARGE SCALE GENOMIC DNA]</scope>
    <source>
        <strain evidence="2 3">HHB13444</strain>
    </source>
</reference>
<proteinExistence type="predicted"/>
<dbReference type="EMBL" id="ML211016">
    <property type="protein sequence ID" value="TFK91610.1"/>
    <property type="molecule type" value="Genomic_DNA"/>
</dbReference>
<dbReference type="InParanoid" id="A0A5C3PTA4"/>
<organism evidence="2 3">
    <name type="scientific">Polyporus arcularius HHB13444</name>
    <dbReference type="NCBI Taxonomy" id="1314778"/>
    <lineage>
        <taxon>Eukaryota</taxon>
        <taxon>Fungi</taxon>
        <taxon>Dikarya</taxon>
        <taxon>Basidiomycota</taxon>
        <taxon>Agaricomycotina</taxon>
        <taxon>Agaricomycetes</taxon>
        <taxon>Polyporales</taxon>
        <taxon>Polyporaceae</taxon>
        <taxon>Polyporus</taxon>
    </lineage>
</organism>
<dbReference type="AlphaFoldDB" id="A0A5C3PTA4"/>
<name>A0A5C3PTA4_9APHY</name>
<protein>
    <submittedName>
        <fullName evidence="2">Uncharacterized protein</fullName>
    </submittedName>
</protein>
<evidence type="ECO:0000313" key="3">
    <source>
        <dbReference type="Proteomes" id="UP000308197"/>
    </source>
</evidence>
<dbReference type="Proteomes" id="UP000308197">
    <property type="component" value="Unassembled WGS sequence"/>
</dbReference>
<feature type="region of interest" description="Disordered" evidence="1">
    <location>
        <begin position="32"/>
        <end position="53"/>
    </location>
</feature>
<accession>A0A5C3PTA4</accession>
<evidence type="ECO:0000313" key="2">
    <source>
        <dbReference type="EMBL" id="TFK91610.1"/>
    </source>
</evidence>
<gene>
    <name evidence="2" type="ORF">K466DRAFT_582653</name>
</gene>